<dbReference type="Proteomes" id="UP000027222">
    <property type="component" value="Unassembled WGS sequence"/>
</dbReference>
<feature type="transmembrane region" description="Helical" evidence="7">
    <location>
        <begin position="196"/>
        <end position="216"/>
    </location>
</feature>
<dbReference type="AlphaFoldDB" id="A0A067T6M5"/>
<keyword evidence="4 7" id="KW-0472">Membrane</keyword>
<evidence type="ECO:0000256" key="3">
    <source>
        <dbReference type="ARBA" id="ARBA00022989"/>
    </source>
</evidence>
<dbReference type="HOGENOM" id="CLU_052841_2_0_1"/>
<evidence type="ECO:0000313" key="9">
    <source>
        <dbReference type="EMBL" id="KDR75564.1"/>
    </source>
</evidence>
<gene>
    <name evidence="9" type="ORF">GALMADRAFT_248043</name>
</gene>
<comment type="subcellular location">
    <subcellularLocation>
        <location evidence="1">Membrane</location>
        <topology evidence="1">Multi-pass membrane protein</topology>
    </subcellularLocation>
</comment>
<evidence type="ECO:0000259" key="8">
    <source>
        <dbReference type="Pfam" id="PF20684"/>
    </source>
</evidence>
<dbReference type="GO" id="GO:0016020">
    <property type="term" value="C:membrane"/>
    <property type="evidence" value="ECO:0007669"/>
    <property type="project" value="UniProtKB-SubCell"/>
</dbReference>
<keyword evidence="2 7" id="KW-0812">Transmembrane</keyword>
<feature type="transmembrane region" description="Helical" evidence="7">
    <location>
        <begin position="236"/>
        <end position="257"/>
    </location>
</feature>
<evidence type="ECO:0000313" key="10">
    <source>
        <dbReference type="Proteomes" id="UP000027222"/>
    </source>
</evidence>
<proteinExistence type="inferred from homology"/>
<feature type="domain" description="Rhodopsin" evidence="8">
    <location>
        <begin position="28"/>
        <end position="218"/>
    </location>
</feature>
<keyword evidence="10" id="KW-1185">Reference proteome</keyword>
<protein>
    <recommendedName>
        <fullName evidence="8">Rhodopsin domain-containing protein</fullName>
    </recommendedName>
</protein>
<dbReference type="PANTHER" id="PTHR33048">
    <property type="entry name" value="PTH11-LIKE INTEGRAL MEMBRANE PROTEIN (AFU_ORTHOLOGUE AFUA_5G11245)"/>
    <property type="match status" value="1"/>
</dbReference>
<feature type="transmembrane region" description="Helical" evidence="7">
    <location>
        <begin position="113"/>
        <end position="135"/>
    </location>
</feature>
<dbReference type="Pfam" id="PF20684">
    <property type="entry name" value="Fung_rhodopsin"/>
    <property type="match status" value="1"/>
</dbReference>
<feature type="region of interest" description="Disordered" evidence="6">
    <location>
        <begin position="266"/>
        <end position="385"/>
    </location>
</feature>
<evidence type="ECO:0000256" key="7">
    <source>
        <dbReference type="SAM" id="Phobius"/>
    </source>
</evidence>
<reference evidence="10" key="1">
    <citation type="journal article" date="2014" name="Proc. Natl. Acad. Sci. U.S.A.">
        <title>Extensive sampling of basidiomycete genomes demonstrates inadequacy of the white-rot/brown-rot paradigm for wood decay fungi.</title>
        <authorList>
            <person name="Riley R."/>
            <person name="Salamov A.A."/>
            <person name="Brown D.W."/>
            <person name="Nagy L.G."/>
            <person name="Floudas D."/>
            <person name="Held B.W."/>
            <person name="Levasseur A."/>
            <person name="Lombard V."/>
            <person name="Morin E."/>
            <person name="Otillar R."/>
            <person name="Lindquist E.A."/>
            <person name="Sun H."/>
            <person name="LaButti K.M."/>
            <person name="Schmutz J."/>
            <person name="Jabbour D."/>
            <person name="Luo H."/>
            <person name="Baker S.E."/>
            <person name="Pisabarro A.G."/>
            <person name="Walton J.D."/>
            <person name="Blanchette R.A."/>
            <person name="Henrissat B."/>
            <person name="Martin F."/>
            <person name="Cullen D."/>
            <person name="Hibbett D.S."/>
            <person name="Grigoriev I.V."/>
        </authorList>
    </citation>
    <scope>NUCLEOTIDE SEQUENCE [LARGE SCALE GENOMIC DNA]</scope>
    <source>
        <strain evidence="10">CBS 339.88</strain>
    </source>
</reference>
<keyword evidence="3 7" id="KW-1133">Transmembrane helix</keyword>
<dbReference type="EMBL" id="KL142380">
    <property type="protein sequence ID" value="KDR75564.1"/>
    <property type="molecule type" value="Genomic_DNA"/>
</dbReference>
<feature type="transmembrane region" description="Helical" evidence="7">
    <location>
        <begin position="6"/>
        <end position="32"/>
    </location>
</feature>
<accession>A0A067T6M5</accession>
<evidence type="ECO:0000256" key="1">
    <source>
        <dbReference type="ARBA" id="ARBA00004141"/>
    </source>
</evidence>
<dbReference type="OrthoDB" id="3229610at2759"/>
<evidence type="ECO:0000256" key="6">
    <source>
        <dbReference type="SAM" id="MobiDB-lite"/>
    </source>
</evidence>
<feature type="transmembrane region" description="Helical" evidence="7">
    <location>
        <begin position="44"/>
        <end position="64"/>
    </location>
</feature>
<dbReference type="InterPro" id="IPR052337">
    <property type="entry name" value="SAT4-like"/>
</dbReference>
<dbReference type="PANTHER" id="PTHR33048:SF19">
    <property type="entry name" value="MEMBRANE PROTEIN PTH11-LIKE, PUTATIVE (AFU_ORTHOLOGUE AFUA_1G14080)-RELATED"/>
    <property type="match status" value="1"/>
</dbReference>
<sequence length="397" mass="43668">MALSPPNSLVWVVCPTVLQVIAIGFTFIRLVHRWRTCRMWWDDWVVLIPLIVDCLYLSLTWAATEKPSLNNSDLLFSRWFCAFVLFIIVWLSRISLALSMARIFPPNHTCRRFTFGLALSFLVVCIVCIFVTIGLCYDSSTIWYATSVKLCALKRKGGAAGLYSLYTFEIAADIMLVVSPLTMLWKIKLPTSQRRLVLALFSSSILSVLSSIAFITSVCLTDGLGPEFAVIVGMTAHLQCAISLLVCNLLVVAMLFYRIIQRRKNLSNGNNQPTDPKDTTNTSQKQPSAPQSQHEQHSYPNHQLTMSHTTSQPLSPCTSSTNEPSITFTSISDQLTPLSSARPSPSRFSGTRAAVSLPSSPSGDGNTAELSNGTDVSPWSFTNTDDSPVASLCPLAV</sequence>
<dbReference type="InterPro" id="IPR049326">
    <property type="entry name" value="Rhodopsin_dom_fungi"/>
</dbReference>
<feature type="compositionally biased region" description="Polar residues" evidence="6">
    <location>
        <begin position="266"/>
        <end position="349"/>
    </location>
</feature>
<name>A0A067T6M5_GALM3</name>
<feature type="transmembrane region" description="Helical" evidence="7">
    <location>
        <begin position="76"/>
        <end position="101"/>
    </location>
</feature>
<organism evidence="9 10">
    <name type="scientific">Galerina marginata (strain CBS 339.88)</name>
    <dbReference type="NCBI Taxonomy" id="685588"/>
    <lineage>
        <taxon>Eukaryota</taxon>
        <taxon>Fungi</taxon>
        <taxon>Dikarya</taxon>
        <taxon>Basidiomycota</taxon>
        <taxon>Agaricomycotina</taxon>
        <taxon>Agaricomycetes</taxon>
        <taxon>Agaricomycetidae</taxon>
        <taxon>Agaricales</taxon>
        <taxon>Agaricineae</taxon>
        <taxon>Strophariaceae</taxon>
        <taxon>Galerina</taxon>
    </lineage>
</organism>
<dbReference type="STRING" id="685588.A0A067T6M5"/>
<feature type="compositionally biased region" description="Polar residues" evidence="6">
    <location>
        <begin position="357"/>
        <end position="385"/>
    </location>
</feature>
<evidence type="ECO:0000256" key="5">
    <source>
        <dbReference type="ARBA" id="ARBA00038359"/>
    </source>
</evidence>
<feature type="transmembrane region" description="Helical" evidence="7">
    <location>
        <begin position="163"/>
        <end position="184"/>
    </location>
</feature>
<evidence type="ECO:0000256" key="4">
    <source>
        <dbReference type="ARBA" id="ARBA00023136"/>
    </source>
</evidence>
<comment type="similarity">
    <text evidence="5">Belongs to the SAT4 family.</text>
</comment>
<evidence type="ECO:0000256" key="2">
    <source>
        <dbReference type="ARBA" id="ARBA00022692"/>
    </source>
</evidence>